<keyword evidence="3 14" id="KW-0285">Flavoprotein</keyword>
<dbReference type="EMBL" id="JAROCC010000005">
    <property type="protein sequence ID" value="MDN4607419.1"/>
    <property type="molecule type" value="Genomic_DNA"/>
</dbReference>
<dbReference type="InterPro" id="IPR023465">
    <property type="entry name" value="Riboflavin_kinase_dom_sf"/>
</dbReference>
<dbReference type="InterPro" id="IPR015864">
    <property type="entry name" value="FAD_synthase"/>
</dbReference>
<proteinExistence type="inferred from homology"/>
<evidence type="ECO:0000256" key="10">
    <source>
        <dbReference type="ARBA" id="ARBA00022840"/>
    </source>
</evidence>
<comment type="similarity">
    <text evidence="14">Belongs to the ribF family.</text>
</comment>
<keyword evidence="5 14" id="KW-0808">Transferase</keyword>
<evidence type="ECO:0000259" key="15">
    <source>
        <dbReference type="SMART" id="SM00904"/>
    </source>
</evidence>
<evidence type="ECO:0000256" key="11">
    <source>
        <dbReference type="ARBA" id="ARBA00023268"/>
    </source>
</evidence>
<dbReference type="NCBIfam" id="NF004160">
    <property type="entry name" value="PRK05627.1-3"/>
    <property type="match status" value="1"/>
</dbReference>
<evidence type="ECO:0000256" key="9">
    <source>
        <dbReference type="ARBA" id="ARBA00022827"/>
    </source>
</evidence>
<keyword evidence="7 14" id="KW-0547">Nucleotide-binding</keyword>
<comment type="catalytic activity">
    <reaction evidence="13 14">
        <text>FMN + ATP + H(+) = FAD + diphosphate</text>
        <dbReference type="Rhea" id="RHEA:17237"/>
        <dbReference type="ChEBI" id="CHEBI:15378"/>
        <dbReference type="ChEBI" id="CHEBI:30616"/>
        <dbReference type="ChEBI" id="CHEBI:33019"/>
        <dbReference type="ChEBI" id="CHEBI:57692"/>
        <dbReference type="ChEBI" id="CHEBI:58210"/>
        <dbReference type="EC" id="2.7.7.2"/>
    </reaction>
</comment>
<dbReference type="SUPFAM" id="SSF52374">
    <property type="entry name" value="Nucleotidylyl transferase"/>
    <property type="match status" value="1"/>
</dbReference>
<dbReference type="RefSeq" id="WP_301242965.1">
    <property type="nucleotide sequence ID" value="NZ_JAROCC010000005.1"/>
</dbReference>
<evidence type="ECO:0000256" key="4">
    <source>
        <dbReference type="ARBA" id="ARBA00022643"/>
    </source>
</evidence>
<dbReference type="EC" id="2.7.1.26" evidence="14"/>
<dbReference type="EC" id="2.7.7.2" evidence="14"/>
<dbReference type="InterPro" id="IPR014729">
    <property type="entry name" value="Rossmann-like_a/b/a_fold"/>
</dbReference>
<dbReference type="PANTHER" id="PTHR22749:SF6">
    <property type="entry name" value="RIBOFLAVIN KINASE"/>
    <property type="match status" value="1"/>
</dbReference>
<dbReference type="InterPro" id="IPR023468">
    <property type="entry name" value="Riboflavin_kinase"/>
</dbReference>
<keyword evidence="10 14" id="KW-0067">ATP-binding</keyword>
<keyword evidence="9 14" id="KW-0274">FAD</keyword>
<evidence type="ECO:0000256" key="6">
    <source>
        <dbReference type="ARBA" id="ARBA00022695"/>
    </source>
</evidence>
<dbReference type="Proteomes" id="UP001175097">
    <property type="component" value="Unassembled WGS sequence"/>
</dbReference>
<comment type="catalytic activity">
    <reaction evidence="12 14">
        <text>riboflavin + ATP = FMN + ADP + H(+)</text>
        <dbReference type="Rhea" id="RHEA:14357"/>
        <dbReference type="ChEBI" id="CHEBI:15378"/>
        <dbReference type="ChEBI" id="CHEBI:30616"/>
        <dbReference type="ChEBI" id="CHEBI:57986"/>
        <dbReference type="ChEBI" id="CHEBI:58210"/>
        <dbReference type="ChEBI" id="CHEBI:456216"/>
        <dbReference type="EC" id="2.7.1.26"/>
    </reaction>
</comment>
<evidence type="ECO:0000256" key="8">
    <source>
        <dbReference type="ARBA" id="ARBA00022777"/>
    </source>
</evidence>
<dbReference type="NCBIfam" id="NF004162">
    <property type="entry name" value="PRK05627.1-5"/>
    <property type="match status" value="1"/>
</dbReference>
<evidence type="ECO:0000256" key="13">
    <source>
        <dbReference type="ARBA" id="ARBA00049494"/>
    </source>
</evidence>
<feature type="domain" description="Riboflavin kinase" evidence="15">
    <location>
        <begin position="185"/>
        <end position="312"/>
    </location>
</feature>
<name>A0ABT8JQK3_9BACL</name>
<dbReference type="PANTHER" id="PTHR22749">
    <property type="entry name" value="RIBOFLAVIN KINASE/FMN ADENYLYLTRANSFERASE"/>
    <property type="match status" value="1"/>
</dbReference>
<dbReference type="Pfam" id="PF06574">
    <property type="entry name" value="FAD_syn"/>
    <property type="match status" value="1"/>
</dbReference>
<evidence type="ECO:0000256" key="5">
    <source>
        <dbReference type="ARBA" id="ARBA00022679"/>
    </source>
</evidence>
<dbReference type="GO" id="GO:0003919">
    <property type="term" value="F:FMN adenylyltransferase activity"/>
    <property type="evidence" value="ECO:0007669"/>
    <property type="project" value="UniProtKB-EC"/>
</dbReference>
<keyword evidence="4 14" id="KW-0288">FMN</keyword>
<comment type="pathway">
    <text evidence="2 14">Cofactor biosynthesis; FMN biosynthesis; FMN from riboflavin (ATP route): step 1/1.</text>
</comment>
<comment type="pathway">
    <text evidence="1 14">Cofactor biosynthesis; FAD biosynthesis; FAD from FMN: step 1/1.</text>
</comment>
<evidence type="ECO:0000256" key="1">
    <source>
        <dbReference type="ARBA" id="ARBA00004726"/>
    </source>
</evidence>
<gene>
    <name evidence="16" type="ORF">P5G49_07965</name>
</gene>
<sequence>MEIYHLQYPQHITIDEKGPFSLAIGFFDGLHKGHQAVIGEALKNGDRLGIKSAVMTFDPHPSHLFSDGKNKVGYITQYPEKSRLIEEIGIDVLFIVKFDWSLASLSPEQFIEIFIKGLGVKHVSAGFDFTFGSKGSGTMEQMDTLSNGEYGTTVVGKVTDIDEKVSSTLIRKLLSEGDVEKTASLLERPFRTVGTVVDGEKRGRLLGFPTANVQHDDESIIPANGVYAVKFLLSDQSYDGVCNIGVKPTFHDPSVSKPSVEVHLLDFNGDLYGKKVAIDWIARIRAEKKFGSVDELVEQISKDKETAKEILNGY</sequence>
<organism evidence="16 17">
    <name type="scientific">Sporosarcina highlanderae</name>
    <dbReference type="NCBI Taxonomy" id="3035916"/>
    <lineage>
        <taxon>Bacteria</taxon>
        <taxon>Bacillati</taxon>
        <taxon>Bacillota</taxon>
        <taxon>Bacilli</taxon>
        <taxon>Bacillales</taxon>
        <taxon>Caryophanaceae</taxon>
        <taxon>Sporosarcina</taxon>
    </lineage>
</organism>
<evidence type="ECO:0000256" key="3">
    <source>
        <dbReference type="ARBA" id="ARBA00022630"/>
    </source>
</evidence>
<keyword evidence="17" id="KW-1185">Reference proteome</keyword>
<evidence type="ECO:0000256" key="2">
    <source>
        <dbReference type="ARBA" id="ARBA00005201"/>
    </source>
</evidence>
<accession>A0ABT8JQK3</accession>
<dbReference type="GO" id="GO:0008531">
    <property type="term" value="F:riboflavin kinase activity"/>
    <property type="evidence" value="ECO:0007669"/>
    <property type="project" value="UniProtKB-EC"/>
</dbReference>
<reference evidence="16" key="1">
    <citation type="submission" date="2023-03" db="EMBL/GenBank/DDBJ databases">
        <title>MT1 and MT2 Draft Genomes of Novel Species.</title>
        <authorList>
            <person name="Venkateswaran K."/>
        </authorList>
    </citation>
    <scope>NUCLEOTIDE SEQUENCE</scope>
    <source>
        <strain evidence="16">F6_3S_P_2</strain>
    </source>
</reference>
<dbReference type="InterPro" id="IPR015865">
    <property type="entry name" value="Riboflavin_kinase_bac/euk"/>
</dbReference>
<evidence type="ECO:0000256" key="7">
    <source>
        <dbReference type="ARBA" id="ARBA00022741"/>
    </source>
</evidence>
<protein>
    <recommendedName>
        <fullName evidence="14">Riboflavin biosynthesis protein</fullName>
    </recommendedName>
    <domain>
        <recommendedName>
            <fullName evidence="14">Riboflavin kinase</fullName>
            <ecNumber evidence="14">2.7.1.26</ecNumber>
        </recommendedName>
        <alternativeName>
            <fullName evidence="14">Flavokinase</fullName>
        </alternativeName>
    </domain>
    <domain>
        <recommendedName>
            <fullName evidence="14">FMN adenylyltransferase</fullName>
            <ecNumber evidence="14">2.7.7.2</ecNumber>
        </recommendedName>
        <alternativeName>
            <fullName evidence="14">FAD pyrophosphorylase</fullName>
        </alternativeName>
        <alternativeName>
            <fullName evidence="14">FAD synthase</fullName>
        </alternativeName>
    </domain>
</protein>
<keyword evidence="11" id="KW-0511">Multifunctional enzyme</keyword>
<dbReference type="Gene3D" id="3.40.50.620">
    <property type="entry name" value="HUPs"/>
    <property type="match status" value="1"/>
</dbReference>
<dbReference type="Pfam" id="PF01687">
    <property type="entry name" value="Flavokinase"/>
    <property type="match status" value="1"/>
</dbReference>
<keyword evidence="8 14" id="KW-0418">Kinase</keyword>
<dbReference type="InterPro" id="IPR002606">
    <property type="entry name" value="Riboflavin_kinase_bac"/>
</dbReference>
<dbReference type="NCBIfam" id="TIGR00083">
    <property type="entry name" value="ribF"/>
    <property type="match status" value="1"/>
</dbReference>
<dbReference type="CDD" id="cd02064">
    <property type="entry name" value="FAD_synthetase_N"/>
    <property type="match status" value="1"/>
</dbReference>
<dbReference type="Gene3D" id="2.40.30.30">
    <property type="entry name" value="Riboflavin kinase-like"/>
    <property type="match status" value="1"/>
</dbReference>
<evidence type="ECO:0000256" key="14">
    <source>
        <dbReference type="PIRNR" id="PIRNR004491"/>
    </source>
</evidence>
<dbReference type="SUPFAM" id="SSF82114">
    <property type="entry name" value="Riboflavin kinase-like"/>
    <property type="match status" value="1"/>
</dbReference>
<dbReference type="PIRSF" id="PIRSF004491">
    <property type="entry name" value="FAD_Synth"/>
    <property type="match status" value="1"/>
</dbReference>
<evidence type="ECO:0000256" key="12">
    <source>
        <dbReference type="ARBA" id="ARBA00047880"/>
    </source>
</evidence>
<keyword evidence="6 14" id="KW-0548">Nucleotidyltransferase</keyword>
<evidence type="ECO:0000313" key="17">
    <source>
        <dbReference type="Proteomes" id="UP001175097"/>
    </source>
</evidence>
<evidence type="ECO:0000313" key="16">
    <source>
        <dbReference type="EMBL" id="MDN4607419.1"/>
    </source>
</evidence>
<comment type="caution">
    <text evidence="16">The sequence shown here is derived from an EMBL/GenBank/DDBJ whole genome shotgun (WGS) entry which is preliminary data.</text>
</comment>
<dbReference type="SMART" id="SM00904">
    <property type="entry name" value="Flavokinase"/>
    <property type="match status" value="1"/>
</dbReference>